<protein>
    <submittedName>
        <fullName evidence="1">Uncharacterized protein</fullName>
    </submittedName>
</protein>
<sequence>MLLRRLQPMLDDNNIAPERHKHRMAGKCYRIVKEVRNALENNDHCLAVFLDGKPAFLFLLRTFHRVGLTLLILVQIKTVALQSYISRSLFFDARHIEASTACDIAFISTEIGL</sequence>
<reference evidence="1" key="1">
    <citation type="submission" date="2020-05" db="UniProtKB">
        <authorList>
            <consortium name="EnsemblMetazoa"/>
        </authorList>
    </citation>
    <scope>IDENTIFICATION</scope>
    <source>
        <strain evidence="1">TTRI</strain>
    </source>
</reference>
<name>A0A1A9VHF5_GLOAU</name>
<dbReference type="EnsemblMetazoa" id="GAUT037427-RA">
    <property type="protein sequence ID" value="GAUT037427-PA"/>
    <property type="gene ID" value="GAUT037427"/>
</dbReference>
<evidence type="ECO:0000313" key="2">
    <source>
        <dbReference type="Proteomes" id="UP000078200"/>
    </source>
</evidence>
<keyword evidence="2" id="KW-1185">Reference proteome</keyword>
<accession>A0A1A9VHF5</accession>
<organism evidence="1 2">
    <name type="scientific">Glossina austeni</name>
    <name type="common">Savannah tsetse fly</name>
    <dbReference type="NCBI Taxonomy" id="7395"/>
    <lineage>
        <taxon>Eukaryota</taxon>
        <taxon>Metazoa</taxon>
        <taxon>Ecdysozoa</taxon>
        <taxon>Arthropoda</taxon>
        <taxon>Hexapoda</taxon>
        <taxon>Insecta</taxon>
        <taxon>Pterygota</taxon>
        <taxon>Neoptera</taxon>
        <taxon>Endopterygota</taxon>
        <taxon>Diptera</taxon>
        <taxon>Brachycera</taxon>
        <taxon>Muscomorpha</taxon>
        <taxon>Hippoboscoidea</taxon>
        <taxon>Glossinidae</taxon>
        <taxon>Glossina</taxon>
    </lineage>
</organism>
<dbReference type="Proteomes" id="UP000078200">
    <property type="component" value="Unassembled WGS sequence"/>
</dbReference>
<dbReference type="AlphaFoldDB" id="A0A1A9VHF5"/>
<dbReference type="VEuPathDB" id="VectorBase:GAUT037427"/>
<proteinExistence type="predicted"/>
<evidence type="ECO:0000313" key="1">
    <source>
        <dbReference type="EnsemblMetazoa" id="GAUT037427-PA"/>
    </source>
</evidence>